<dbReference type="OrthoDB" id="536948at2759"/>
<feature type="disulfide bond" evidence="5">
    <location>
        <begin position="219"/>
        <end position="229"/>
    </location>
</feature>
<reference evidence="11" key="1">
    <citation type="journal article" date="2010" name="Nature">
        <title>The Amphimedon queenslandica genome and the evolution of animal complexity.</title>
        <authorList>
            <person name="Srivastava M."/>
            <person name="Simakov O."/>
            <person name="Chapman J."/>
            <person name="Fahey B."/>
            <person name="Gauthier M.E."/>
            <person name="Mitros T."/>
            <person name="Richards G.S."/>
            <person name="Conaco C."/>
            <person name="Dacre M."/>
            <person name="Hellsten U."/>
            <person name="Larroux C."/>
            <person name="Putnam N.H."/>
            <person name="Stanke M."/>
            <person name="Adamska M."/>
            <person name="Darling A."/>
            <person name="Degnan S.M."/>
            <person name="Oakley T.H."/>
            <person name="Plachetzki D.C."/>
            <person name="Zhai Y."/>
            <person name="Adamski M."/>
            <person name="Calcino A."/>
            <person name="Cummins S.F."/>
            <person name="Goodstein D.M."/>
            <person name="Harris C."/>
            <person name="Jackson D.J."/>
            <person name="Leys S.P."/>
            <person name="Shu S."/>
            <person name="Woodcroft B.J."/>
            <person name="Vervoort M."/>
            <person name="Kosik K.S."/>
            <person name="Manning G."/>
            <person name="Degnan B.M."/>
            <person name="Rokhsar D.S."/>
        </authorList>
    </citation>
    <scope>NUCLEOTIDE SEQUENCE [LARGE SCALE GENOMIC DNA]</scope>
</reference>
<evidence type="ECO:0000256" key="1">
    <source>
        <dbReference type="ARBA" id="ARBA00022729"/>
    </source>
</evidence>
<dbReference type="Gene3D" id="3.10.250.10">
    <property type="entry name" value="SRCR-like domain"/>
    <property type="match status" value="2"/>
</dbReference>
<feature type="signal peptide" evidence="8">
    <location>
        <begin position="1"/>
        <end position="19"/>
    </location>
</feature>
<sequence length="406" mass="44403">MVSCSFLFLLLTVFTNVWQLNGQGNGAVELFRDGGTSHKFSSGVVRVFYNNEWGNICYGPTSWTQSESDVLCHQLGWSGGSAHNSSGSFNYGLDTAQGVIETVNCSSSSYLVLLQCTINPIRQQWDDSRDVAVSCYATRIWESLSYDGHLRLIDGDHITEGRVEILCNGQWGTVCDDALGREEARTMCRQLGYSDYVKYDHLILPGNSTQPIWLDDVICQGTESCLATCQVCPAAQHHNCRHGEDFTVSCTYNTNDERLDQTNNTCVNASTTAVPPKKDMLMILGIALGGGVALLLCALISAITCCCACHYYNRSKGSKYADELKSNGTKQPAHISATSPEVIMIMDGSPQAIRKSKDMKHSPPINFDYENVSGPTVLYSPASSSGNHRAPKEPLTPPVFQGKPTF</sequence>
<evidence type="ECO:0000256" key="6">
    <source>
        <dbReference type="SAM" id="MobiDB-lite"/>
    </source>
</evidence>
<evidence type="ECO:0000313" key="11">
    <source>
        <dbReference type="Proteomes" id="UP000007879"/>
    </source>
</evidence>
<name>A0A1X7U4B8_AMPQE</name>
<keyword evidence="7" id="KW-1133">Transmembrane helix</keyword>
<feature type="domain" description="SRCR" evidence="9">
    <location>
        <begin position="28"/>
        <end position="136"/>
    </location>
</feature>
<keyword evidence="3 5" id="KW-1015">Disulfide bond</keyword>
<dbReference type="InterPro" id="IPR001190">
    <property type="entry name" value="SRCR"/>
</dbReference>
<keyword evidence="7" id="KW-0812">Transmembrane</keyword>
<evidence type="ECO:0000256" key="3">
    <source>
        <dbReference type="ARBA" id="ARBA00023157"/>
    </source>
</evidence>
<proteinExistence type="predicted"/>
<dbReference type="PRINTS" id="PR00258">
    <property type="entry name" value="SPERACTRCPTR"/>
</dbReference>
<dbReference type="KEGG" id="aqu:100636086"/>
<dbReference type="AlphaFoldDB" id="A0A1X7U4B8"/>
<dbReference type="STRING" id="400682.A0A1X7U4B8"/>
<keyword evidence="1 8" id="KW-0732">Signal</keyword>
<dbReference type="GO" id="GO:0016020">
    <property type="term" value="C:membrane"/>
    <property type="evidence" value="ECO:0007669"/>
    <property type="project" value="InterPro"/>
</dbReference>
<keyword evidence="11" id="KW-1185">Reference proteome</keyword>
<keyword evidence="7" id="KW-0472">Membrane</keyword>
<dbReference type="FunFam" id="3.10.250.10:FF:000001">
    <property type="entry name" value="Lysyl oxidase 4 isoform X1"/>
    <property type="match status" value="1"/>
</dbReference>
<feature type="region of interest" description="Disordered" evidence="6">
    <location>
        <begin position="379"/>
        <end position="406"/>
    </location>
</feature>
<feature type="chain" id="PRO_5010871292" description="SRCR domain-containing protein" evidence="8">
    <location>
        <begin position="20"/>
        <end position="406"/>
    </location>
</feature>
<feature type="transmembrane region" description="Helical" evidence="7">
    <location>
        <begin position="280"/>
        <end position="312"/>
    </location>
</feature>
<evidence type="ECO:0000259" key="9">
    <source>
        <dbReference type="PROSITE" id="PS50287"/>
    </source>
</evidence>
<keyword evidence="2" id="KW-0677">Repeat</keyword>
<dbReference type="PANTHER" id="PTHR19331">
    <property type="entry name" value="SCAVENGER RECEPTOR DOMAIN-CONTAINING"/>
    <property type="match status" value="1"/>
</dbReference>
<organism evidence="10">
    <name type="scientific">Amphimedon queenslandica</name>
    <name type="common">Sponge</name>
    <dbReference type="NCBI Taxonomy" id="400682"/>
    <lineage>
        <taxon>Eukaryota</taxon>
        <taxon>Metazoa</taxon>
        <taxon>Porifera</taxon>
        <taxon>Demospongiae</taxon>
        <taxon>Heteroscleromorpha</taxon>
        <taxon>Haplosclerida</taxon>
        <taxon>Niphatidae</taxon>
        <taxon>Amphimedon</taxon>
    </lineage>
</organism>
<dbReference type="InterPro" id="IPR036772">
    <property type="entry name" value="SRCR-like_dom_sf"/>
</dbReference>
<dbReference type="InParanoid" id="A0A1X7U4B8"/>
<dbReference type="EnsemblMetazoa" id="XM_011407830.2">
    <property type="protein sequence ID" value="XP_011406132.1"/>
    <property type="gene ID" value="LOC100636086"/>
</dbReference>
<protein>
    <recommendedName>
        <fullName evidence="9">SRCR domain-containing protein</fullName>
    </recommendedName>
</protein>
<evidence type="ECO:0000256" key="5">
    <source>
        <dbReference type="PROSITE-ProRule" id="PRU00196"/>
    </source>
</evidence>
<dbReference type="EnsemblMetazoa" id="Aqu2.1.22301_001">
    <property type="protein sequence ID" value="Aqu2.1.22301_001"/>
    <property type="gene ID" value="Aqu2.1.22301"/>
</dbReference>
<dbReference type="PROSITE" id="PS50287">
    <property type="entry name" value="SRCR_2"/>
    <property type="match status" value="2"/>
</dbReference>
<evidence type="ECO:0000256" key="2">
    <source>
        <dbReference type="ARBA" id="ARBA00022737"/>
    </source>
</evidence>
<feature type="domain" description="SRCR" evidence="9">
    <location>
        <begin position="150"/>
        <end position="251"/>
    </location>
</feature>
<dbReference type="SMART" id="SM00202">
    <property type="entry name" value="SR"/>
    <property type="match status" value="2"/>
</dbReference>
<dbReference type="PANTHER" id="PTHR19331:SF465">
    <property type="entry name" value="EGG PEPTIDE SPERACT RECEPTOR"/>
    <property type="match status" value="1"/>
</dbReference>
<dbReference type="Pfam" id="PF00530">
    <property type="entry name" value="SRCR"/>
    <property type="match status" value="2"/>
</dbReference>
<comment type="caution">
    <text evidence="5">Lacks conserved residue(s) required for the propagation of feature annotation.</text>
</comment>
<gene>
    <name evidence="10" type="primary">100636086</name>
</gene>
<dbReference type="SUPFAM" id="SSF56487">
    <property type="entry name" value="SRCR-like"/>
    <property type="match status" value="2"/>
</dbReference>
<evidence type="ECO:0000256" key="7">
    <source>
        <dbReference type="SAM" id="Phobius"/>
    </source>
</evidence>
<evidence type="ECO:0000256" key="8">
    <source>
        <dbReference type="SAM" id="SignalP"/>
    </source>
</evidence>
<dbReference type="Proteomes" id="UP000007879">
    <property type="component" value="Unassembled WGS sequence"/>
</dbReference>
<evidence type="ECO:0000313" key="10">
    <source>
        <dbReference type="EnsemblMetazoa" id="Aqu2.1.22301_001"/>
    </source>
</evidence>
<reference evidence="10" key="2">
    <citation type="submission" date="2017-05" db="UniProtKB">
        <authorList>
            <consortium name="EnsemblMetazoa"/>
        </authorList>
    </citation>
    <scope>IDENTIFICATION</scope>
</reference>
<evidence type="ECO:0000256" key="4">
    <source>
        <dbReference type="ARBA" id="ARBA00023180"/>
    </source>
</evidence>
<accession>A0A1X7U4B8</accession>
<keyword evidence="4" id="KW-0325">Glycoprotein</keyword>